<feature type="compositionally biased region" description="Low complexity" evidence="1">
    <location>
        <begin position="26"/>
        <end position="35"/>
    </location>
</feature>
<dbReference type="PANTHER" id="PTHR47851">
    <property type="entry name" value="OS06G0588700 PROTEIN-RELATED"/>
    <property type="match status" value="1"/>
</dbReference>
<feature type="region of interest" description="Disordered" evidence="1">
    <location>
        <begin position="1"/>
        <end position="74"/>
    </location>
</feature>
<reference evidence="4" key="1">
    <citation type="journal article" date="2019" name="Nat. Commun.">
        <title>The genome of broomcorn millet.</title>
        <authorList>
            <person name="Zou C."/>
            <person name="Miki D."/>
            <person name="Li D."/>
            <person name="Tang Q."/>
            <person name="Xiao L."/>
            <person name="Rajput S."/>
            <person name="Deng P."/>
            <person name="Jia W."/>
            <person name="Huang R."/>
            <person name="Zhang M."/>
            <person name="Sun Y."/>
            <person name="Hu J."/>
            <person name="Fu X."/>
            <person name="Schnable P.S."/>
            <person name="Li F."/>
            <person name="Zhang H."/>
            <person name="Feng B."/>
            <person name="Zhu X."/>
            <person name="Liu R."/>
            <person name="Schnable J.C."/>
            <person name="Zhu J.-K."/>
            <person name="Zhang H."/>
        </authorList>
    </citation>
    <scope>NUCLEOTIDE SEQUENCE [LARGE SCALE GENOMIC DNA]</scope>
</reference>
<feature type="domain" description="Myb/SANT-like" evidence="2">
    <location>
        <begin position="75"/>
        <end position="168"/>
    </location>
</feature>
<accession>A0A3L6Q169</accession>
<proteinExistence type="predicted"/>
<gene>
    <name evidence="3" type="ORF">C2845_PM17G00290</name>
</gene>
<dbReference type="InterPro" id="IPR024752">
    <property type="entry name" value="Myb/SANT-like_dom"/>
</dbReference>
<evidence type="ECO:0000256" key="1">
    <source>
        <dbReference type="SAM" id="MobiDB-lite"/>
    </source>
</evidence>
<evidence type="ECO:0000313" key="4">
    <source>
        <dbReference type="Proteomes" id="UP000275267"/>
    </source>
</evidence>
<comment type="caution">
    <text evidence="3">The sequence shown here is derived from an EMBL/GenBank/DDBJ whole genome shotgun (WGS) entry which is preliminary data.</text>
</comment>
<sequence>MEAVAAGDAGEPREAALGKATGRPLGSGRAGEAASQGGGGQHDAAGDPSQPLRPLRPATTNQTKKKGTEGDSMDWNDENIALVCKLFAQQVLRGNRPNTHLNSVGYDEVIKMFKQVTGIELTRRQLKNKWDKLNPDYTAWQKLMRRQTGTGFDHAKGVIVMDDEWWKKAKKDIPGCGKFRKKPLQNLEELKVMFSDIISDESDHWNPMSQNPVIPEETQGDCGDDNEEIEESHMAEGNDFVPLTENNDAAGDEVVEISPSMGNAKRRARVVLDKVRKQKTKTALVIQEQITKIADSASSFTSKKSSEVTVQQIMDLVLDIGADYGTDEHYIATELFVKKDQRDMFLILPTKEIRFNWLTRKYHAKYGN</sequence>
<dbReference type="OrthoDB" id="602113at2759"/>
<dbReference type="STRING" id="4540.A0A3L6Q169"/>
<organism evidence="3 4">
    <name type="scientific">Panicum miliaceum</name>
    <name type="common">Proso millet</name>
    <name type="synonym">Broomcorn millet</name>
    <dbReference type="NCBI Taxonomy" id="4540"/>
    <lineage>
        <taxon>Eukaryota</taxon>
        <taxon>Viridiplantae</taxon>
        <taxon>Streptophyta</taxon>
        <taxon>Embryophyta</taxon>
        <taxon>Tracheophyta</taxon>
        <taxon>Spermatophyta</taxon>
        <taxon>Magnoliopsida</taxon>
        <taxon>Liliopsida</taxon>
        <taxon>Poales</taxon>
        <taxon>Poaceae</taxon>
        <taxon>PACMAD clade</taxon>
        <taxon>Panicoideae</taxon>
        <taxon>Panicodae</taxon>
        <taxon>Paniceae</taxon>
        <taxon>Panicinae</taxon>
        <taxon>Panicum</taxon>
        <taxon>Panicum sect. Panicum</taxon>
    </lineage>
</organism>
<dbReference type="Proteomes" id="UP000275267">
    <property type="component" value="Unassembled WGS sequence"/>
</dbReference>
<protein>
    <submittedName>
        <fullName evidence="3">L10-interacting MYB domain-containing protein-like</fullName>
    </submittedName>
</protein>
<dbReference type="EMBL" id="PQIB02000014">
    <property type="protein sequence ID" value="RLM69715.1"/>
    <property type="molecule type" value="Genomic_DNA"/>
</dbReference>
<evidence type="ECO:0000313" key="3">
    <source>
        <dbReference type="EMBL" id="RLM69715.1"/>
    </source>
</evidence>
<dbReference type="PANTHER" id="PTHR47851:SF1">
    <property type="entry name" value="OS06G0588700 PROTEIN"/>
    <property type="match status" value="1"/>
</dbReference>
<keyword evidence="4" id="KW-1185">Reference proteome</keyword>
<evidence type="ECO:0000259" key="2">
    <source>
        <dbReference type="Pfam" id="PF12776"/>
    </source>
</evidence>
<dbReference type="Pfam" id="PF12776">
    <property type="entry name" value="Myb_DNA-bind_3"/>
    <property type="match status" value="1"/>
</dbReference>
<name>A0A3L6Q169_PANMI</name>
<dbReference type="AlphaFoldDB" id="A0A3L6Q169"/>